<dbReference type="Gene3D" id="1.10.8.10">
    <property type="entry name" value="DNA helicase RuvA subunit, C-terminal domain"/>
    <property type="match status" value="1"/>
</dbReference>
<comment type="similarity">
    <text evidence="5">Belongs to the protein N5-glutamine methyltransferase family. PrmC subfamily.</text>
</comment>
<protein>
    <recommendedName>
        <fullName evidence="5">Release factor glutamine methyltransferase</fullName>
        <shortName evidence="5">RF MTase</shortName>
        <ecNumber evidence="5">2.1.1.297</ecNumber>
    </recommendedName>
    <alternativeName>
        <fullName evidence="5">N5-glutamine methyltransferase PrmC</fullName>
    </alternativeName>
    <alternativeName>
        <fullName evidence="5">Protein-(glutamine-N5) MTase PrmC</fullName>
    </alternativeName>
    <alternativeName>
        <fullName evidence="5">Protein-glutamine N-methyltransferase PrmC</fullName>
    </alternativeName>
</protein>
<dbReference type="Proteomes" id="UP000319557">
    <property type="component" value="Chromosome"/>
</dbReference>
<accession>A0A517LVH3</accession>
<reference evidence="8 9" key="1">
    <citation type="submission" date="2019-02" db="EMBL/GenBank/DDBJ databases">
        <title>Deep-cultivation of Planctomycetes and their phenomic and genomic characterization uncovers novel biology.</title>
        <authorList>
            <person name="Wiegand S."/>
            <person name="Jogler M."/>
            <person name="Boedeker C."/>
            <person name="Pinto D."/>
            <person name="Vollmers J."/>
            <person name="Rivas-Marin E."/>
            <person name="Kohn T."/>
            <person name="Peeters S.H."/>
            <person name="Heuer A."/>
            <person name="Rast P."/>
            <person name="Oberbeckmann S."/>
            <person name="Bunk B."/>
            <person name="Jeske O."/>
            <person name="Meyerdierks A."/>
            <person name="Storesund J.E."/>
            <person name="Kallscheuer N."/>
            <person name="Luecker S."/>
            <person name="Lage O.M."/>
            <person name="Pohl T."/>
            <person name="Merkel B.J."/>
            <person name="Hornburger P."/>
            <person name="Mueller R.-W."/>
            <person name="Bruemmer F."/>
            <person name="Labrenz M."/>
            <person name="Spormann A.M."/>
            <person name="Op den Camp H."/>
            <person name="Overmann J."/>
            <person name="Amann R."/>
            <person name="Jetten M.S.M."/>
            <person name="Mascher T."/>
            <person name="Medema M.H."/>
            <person name="Devos D.P."/>
            <person name="Kaster A.-K."/>
            <person name="Ovreas L."/>
            <person name="Rohde M."/>
            <person name="Galperin M.Y."/>
            <person name="Jogler C."/>
        </authorList>
    </citation>
    <scope>NUCLEOTIDE SEQUENCE [LARGE SCALE GENOMIC DNA]</scope>
    <source>
        <strain evidence="8 9">EC9</strain>
    </source>
</reference>
<dbReference type="SUPFAM" id="SSF53335">
    <property type="entry name" value="S-adenosyl-L-methionine-dependent methyltransferases"/>
    <property type="match status" value="1"/>
</dbReference>
<evidence type="ECO:0000256" key="1">
    <source>
        <dbReference type="ARBA" id="ARBA00022603"/>
    </source>
</evidence>
<dbReference type="RefSeq" id="WP_145342490.1">
    <property type="nucleotide sequence ID" value="NZ_CP036261.1"/>
</dbReference>
<comment type="caution">
    <text evidence="5">Lacks conserved residue(s) required for the propagation of feature annotation.</text>
</comment>
<dbReference type="PANTHER" id="PTHR18895">
    <property type="entry name" value="HEMK METHYLTRANSFERASE"/>
    <property type="match status" value="1"/>
</dbReference>
<comment type="catalytic activity">
    <reaction evidence="4 5">
        <text>L-glutaminyl-[peptide chain release factor] + S-adenosyl-L-methionine = N(5)-methyl-L-glutaminyl-[peptide chain release factor] + S-adenosyl-L-homocysteine + H(+)</text>
        <dbReference type="Rhea" id="RHEA:42896"/>
        <dbReference type="Rhea" id="RHEA-COMP:10271"/>
        <dbReference type="Rhea" id="RHEA-COMP:10272"/>
        <dbReference type="ChEBI" id="CHEBI:15378"/>
        <dbReference type="ChEBI" id="CHEBI:30011"/>
        <dbReference type="ChEBI" id="CHEBI:57856"/>
        <dbReference type="ChEBI" id="CHEBI:59789"/>
        <dbReference type="ChEBI" id="CHEBI:61891"/>
        <dbReference type="EC" id="2.1.1.297"/>
    </reaction>
</comment>
<feature type="domain" description="Release factor glutamine methyltransferase N-terminal" evidence="7">
    <location>
        <begin position="14"/>
        <end position="83"/>
    </location>
</feature>
<dbReference type="InterPro" id="IPR050320">
    <property type="entry name" value="N5-glutamine_MTase"/>
</dbReference>
<dbReference type="Pfam" id="PF05175">
    <property type="entry name" value="MTS"/>
    <property type="match status" value="1"/>
</dbReference>
<dbReference type="NCBIfam" id="TIGR00536">
    <property type="entry name" value="hemK_fam"/>
    <property type="match status" value="1"/>
</dbReference>
<dbReference type="CDD" id="cd02440">
    <property type="entry name" value="AdoMet_MTases"/>
    <property type="match status" value="1"/>
</dbReference>
<dbReference type="OrthoDB" id="9800643at2"/>
<evidence type="ECO:0000256" key="2">
    <source>
        <dbReference type="ARBA" id="ARBA00022679"/>
    </source>
</evidence>
<dbReference type="EMBL" id="CP036261">
    <property type="protein sequence ID" value="QDS86622.1"/>
    <property type="molecule type" value="Genomic_DNA"/>
</dbReference>
<dbReference type="GO" id="GO:0032259">
    <property type="term" value="P:methylation"/>
    <property type="evidence" value="ECO:0007669"/>
    <property type="project" value="UniProtKB-KW"/>
</dbReference>
<feature type="binding site" evidence="5">
    <location>
        <begin position="200"/>
        <end position="203"/>
    </location>
    <ligand>
        <name>substrate</name>
    </ligand>
</feature>
<dbReference type="InterPro" id="IPR019874">
    <property type="entry name" value="RF_methyltr_PrmC"/>
</dbReference>
<feature type="domain" description="Methyltransferase small" evidence="6">
    <location>
        <begin position="124"/>
        <end position="208"/>
    </location>
</feature>
<dbReference type="AlphaFoldDB" id="A0A517LVH3"/>
<evidence type="ECO:0000256" key="5">
    <source>
        <dbReference type="HAMAP-Rule" id="MF_02126"/>
    </source>
</evidence>
<dbReference type="EC" id="2.1.1.297" evidence="5"/>
<evidence type="ECO:0000313" key="8">
    <source>
        <dbReference type="EMBL" id="QDS86622.1"/>
    </source>
</evidence>
<evidence type="ECO:0000313" key="9">
    <source>
        <dbReference type="Proteomes" id="UP000319557"/>
    </source>
</evidence>
<evidence type="ECO:0000259" key="6">
    <source>
        <dbReference type="Pfam" id="PF05175"/>
    </source>
</evidence>
<name>A0A517LVH3_9BACT</name>
<dbReference type="InterPro" id="IPR007848">
    <property type="entry name" value="Small_mtfrase_dom"/>
</dbReference>
<evidence type="ECO:0000256" key="3">
    <source>
        <dbReference type="ARBA" id="ARBA00022691"/>
    </source>
</evidence>
<gene>
    <name evidence="5 8" type="primary">prmC</name>
    <name evidence="8" type="ORF">EC9_07950</name>
</gene>
<feature type="binding site" evidence="5">
    <location>
        <position position="155"/>
    </location>
    <ligand>
        <name>S-adenosyl-L-methionine</name>
        <dbReference type="ChEBI" id="CHEBI:59789"/>
    </ligand>
</feature>
<evidence type="ECO:0000259" key="7">
    <source>
        <dbReference type="Pfam" id="PF17827"/>
    </source>
</evidence>
<dbReference type="PANTHER" id="PTHR18895:SF74">
    <property type="entry name" value="MTRF1L RELEASE FACTOR GLUTAMINE METHYLTRANSFERASE"/>
    <property type="match status" value="1"/>
</dbReference>
<proteinExistence type="inferred from homology"/>
<keyword evidence="3 5" id="KW-0949">S-adenosyl-L-methionine</keyword>
<dbReference type="InterPro" id="IPR004556">
    <property type="entry name" value="HemK-like"/>
</dbReference>
<dbReference type="InterPro" id="IPR029063">
    <property type="entry name" value="SAM-dependent_MTases_sf"/>
</dbReference>
<evidence type="ECO:0000256" key="4">
    <source>
        <dbReference type="ARBA" id="ARBA00048391"/>
    </source>
</evidence>
<dbReference type="HAMAP" id="MF_02126">
    <property type="entry name" value="RF_methyltr_PrmC"/>
    <property type="match status" value="1"/>
</dbReference>
<dbReference type="NCBIfam" id="TIGR03534">
    <property type="entry name" value="RF_mod_PrmC"/>
    <property type="match status" value="1"/>
</dbReference>
<dbReference type="Pfam" id="PF17827">
    <property type="entry name" value="PrmC_N"/>
    <property type="match status" value="1"/>
</dbReference>
<keyword evidence="9" id="KW-1185">Reference proteome</keyword>
<feature type="binding site" evidence="5">
    <location>
        <position position="200"/>
    </location>
    <ligand>
        <name>S-adenosyl-L-methionine</name>
        <dbReference type="ChEBI" id="CHEBI:59789"/>
    </ligand>
</feature>
<comment type="function">
    <text evidence="5">Methylates the class 1 translation termination release factors RF1/PrfA and RF2/PrfB on the glutamine residue of the universally conserved GGQ motif.</text>
</comment>
<feature type="binding site" evidence="5">
    <location>
        <begin position="132"/>
        <end position="136"/>
    </location>
    <ligand>
        <name>S-adenosyl-L-methionine</name>
        <dbReference type="ChEBI" id="CHEBI:59789"/>
    </ligand>
</feature>
<organism evidence="8 9">
    <name type="scientific">Rosistilla ulvae</name>
    <dbReference type="NCBI Taxonomy" id="1930277"/>
    <lineage>
        <taxon>Bacteria</taxon>
        <taxon>Pseudomonadati</taxon>
        <taxon>Planctomycetota</taxon>
        <taxon>Planctomycetia</taxon>
        <taxon>Pirellulales</taxon>
        <taxon>Pirellulaceae</taxon>
        <taxon>Rosistilla</taxon>
    </lineage>
</organism>
<keyword evidence="2 5" id="KW-0808">Transferase</keyword>
<dbReference type="GO" id="GO:0102559">
    <property type="term" value="F:peptide chain release factor N(5)-glutamine methyltransferase activity"/>
    <property type="evidence" value="ECO:0007669"/>
    <property type="project" value="UniProtKB-EC"/>
</dbReference>
<keyword evidence="1 5" id="KW-0489">Methyltransferase</keyword>
<sequence>MSAEQAEKWTILKLLEWTTEYFGKSGSDSPRLDAELLLAEARGCQRIELYTAFNEEPDEAVRTAFRELVRRRGEGTPVSQLLGRKEFYSLSFRVSEDTLIPRPETEHLVIEALDEFKRLGQTNDKLQIADIGTGSGIIAICLAKNLPNAHVSAIDISPAALRIAELNAADHKVQDRIDFIESDLLAKLPATQPLDMICSNPPYVSEAEYAELDKSVRDFEPRQALVGGPDGTETIVRLIDEALPRLKPGGRLIFELSPMIADSVTEHLAHVDAAEDVRVIKDLSGHKRIISVARGK</sequence>
<dbReference type="InterPro" id="IPR040758">
    <property type="entry name" value="PrmC_N"/>
</dbReference>
<dbReference type="Gene3D" id="3.40.50.150">
    <property type="entry name" value="Vaccinia Virus protein VP39"/>
    <property type="match status" value="1"/>
</dbReference>
<dbReference type="KEGG" id="ruv:EC9_07950"/>